<dbReference type="InterPro" id="IPR000547">
    <property type="entry name" value="Clathrin_H-chain/VPS_repeat"/>
</dbReference>
<dbReference type="InterPro" id="IPR019453">
    <property type="entry name" value="VPS39/TGFA1_Znf"/>
</dbReference>
<evidence type="ECO:0000256" key="1">
    <source>
        <dbReference type="ARBA" id="ARBA00004184"/>
    </source>
</evidence>
<dbReference type="InterPro" id="IPR001180">
    <property type="entry name" value="CNH_dom"/>
</dbReference>
<dbReference type="Pfam" id="PF10366">
    <property type="entry name" value="Vps39_1"/>
    <property type="match status" value="1"/>
</dbReference>
<proteinExistence type="inferred from homology"/>
<sequence length="978" mass="106986">MATVETLLGNTKQRVTALVHHDDRLYVGFANGVLEVYMYTPPSRPQLVATHSLARLQLDQLAVLPVQNYLAVLADSAVTLYPLPSLGTAPAPAPAPPPPPPLPHTVYALAATTYTDSPPSPPRDILVLGGRKKVILYGASPGPFSDTWELLLPHSPRHIIFHSPPSPIHLQFTSTTSAILHLDSHPSPPARLSDITPDPIPPPLAATFPAPAAEPDDPSRYGKGALSGLGGYVRLRGKQPHPVGTSTLHGEVLLARQGSSSAADTGVFYSSKGNYTRQRSIRWPYAPDGIVFSNPYIYSILPSPSPQHATSSPVVQIHLASTLSLRQTVPLPLPSTGSWTGTCFSLISSPSPAVSASPKLLIATYPTDKSLYPQGSTIHLLSSPPLASEINHFLLNGRIDDAIGLVDTTQLLTSSLGHLKILKAVQLFASGAYQPAMELFVQHNANPALVLSLFPKCISGGLQVGRERWMELFGAPTGAPLTPDHGQDNLHDSQGDCVDTALVDDAALESLLYFLSDRRQKLSGAMSSFPPESAPTPLSSLPPAALHALPSIPFTEMGPKDLVRIAQVVYTALMRVYLKARPVLVGSLCRIENWCDVEEVEGLLKDQKKFGDLIDLYQGKKMHRKALTMLHQLAKEEDDRLDRYAPTVSYLHKLGVPDLDLILEFSKWILEEDPAIGLTVFTSDEPEIISLPRHTITSFLASIDRGACEGYLEYIIGTWREEGAEFHDKLAELYIVDSRVHPCEGGDAYPKLLRFLNDSTHYRPYRVMNKLSDQEMPEARAILLGRMGRHEEALKIYVYRLQDYAAAESYCVKAYQSNNHVFLLLLQLYLRPSPPSPSKSKSKSGSGSGFGSTHLPPALSLISKHSTSFPASSVLDLLPPLVSISDVHPFIINTLREEHWRKLEGKVVRQLGRGRKEEVEGMLMGLEVERVRVTDQRICPQCHKRLGMSAIAVHAPRGQVTHLHCKDKFSAKLAASRD</sequence>
<dbReference type="EMBL" id="CP143815">
    <property type="protein sequence ID" value="WVO24346.1"/>
    <property type="molecule type" value="Genomic_DNA"/>
</dbReference>
<name>A0ABZ2B4G3_9TREE</name>
<keyword evidence="2" id="KW-0472">Membrane</keyword>
<dbReference type="Pfam" id="PF10367">
    <property type="entry name" value="zf-Vps39_C"/>
    <property type="match status" value="1"/>
</dbReference>
<dbReference type="PANTHER" id="PTHR12894">
    <property type="entry name" value="CNH DOMAIN CONTAINING"/>
    <property type="match status" value="1"/>
</dbReference>
<evidence type="ECO:0000313" key="7">
    <source>
        <dbReference type="EMBL" id="WVO24346.1"/>
    </source>
</evidence>
<evidence type="ECO:0000313" key="8">
    <source>
        <dbReference type="Proteomes" id="UP001432216"/>
    </source>
</evidence>
<comment type="subcellular location">
    <subcellularLocation>
        <location evidence="1">Endomembrane system</location>
        <topology evidence="1">Peripheral membrane protein</topology>
    </subcellularLocation>
</comment>
<evidence type="ECO:0000259" key="6">
    <source>
        <dbReference type="PROSITE" id="PS50219"/>
    </source>
</evidence>
<reference evidence="7 8" key="1">
    <citation type="submission" date="2024-01" db="EMBL/GenBank/DDBJ databases">
        <title>Comparative genomics of Cryptococcus and Kwoniella reveals pathogenesis evolution and contrasting modes of karyotype evolution via chromosome fusion or intercentromeric recombination.</title>
        <authorList>
            <person name="Coelho M.A."/>
            <person name="David-Palma M."/>
            <person name="Shea T."/>
            <person name="Bowers K."/>
            <person name="McGinley-Smith S."/>
            <person name="Mohammad A.W."/>
            <person name="Gnirke A."/>
            <person name="Yurkov A.M."/>
            <person name="Nowrousian M."/>
            <person name="Sun S."/>
            <person name="Cuomo C.A."/>
            <person name="Heitman J."/>
        </authorList>
    </citation>
    <scope>NUCLEOTIDE SEQUENCE [LARGE SCALE GENOMIC DNA]</scope>
    <source>
        <strain evidence="7 8">7685027</strain>
    </source>
</reference>
<feature type="domain" description="CNH" evidence="6">
    <location>
        <begin position="12"/>
        <end position="344"/>
    </location>
</feature>
<accession>A0ABZ2B4G3</accession>
<dbReference type="GeneID" id="89992481"/>
<feature type="region of interest" description="Disordered" evidence="5">
    <location>
        <begin position="200"/>
        <end position="223"/>
    </location>
</feature>
<comment type="similarity">
    <text evidence="3">Belongs to the VAM6/VPS39 family.</text>
</comment>
<dbReference type="PROSITE" id="PS50236">
    <property type="entry name" value="CHCR"/>
    <property type="match status" value="1"/>
</dbReference>
<dbReference type="PANTHER" id="PTHR12894:SF49">
    <property type="entry name" value="VAM6_VPS39-LIKE PROTEIN"/>
    <property type="match status" value="1"/>
</dbReference>
<keyword evidence="8" id="KW-1185">Reference proteome</keyword>
<gene>
    <name evidence="7" type="ORF">IAS62_005711</name>
</gene>
<evidence type="ECO:0000256" key="4">
    <source>
        <dbReference type="PROSITE-ProRule" id="PRU01006"/>
    </source>
</evidence>
<dbReference type="Proteomes" id="UP001432216">
    <property type="component" value="Chromosome 10"/>
</dbReference>
<dbReference type="InterPro" id="IPR019452">
    <property type="entry name" value="VPS39/TGF_beta_rcpt-assoc_1"/>
</dbReference>
<evidence type="ECO:0000256" key="5">
    <source>
        <dbReference type="SAM" id="MobiDB-lite"/>
    </source>
</evidence>
<dbReference type="InterPro" id="IPR032914">
    <property type="entry name" value="Vam6/VPS39/TRAP1"/>
</dbReference>
<protein>
    <recommendedName>
        <fullName evidence="6">CNH domain-containing protein</fullName>
    </recommendedName>
</protein>
<dbReference type="RefSeq" id="XP_064723585.1">
    <property type="nucleotide sequence ID" value="XM_064867513.1"/>
</dbReference>
<dbReference type="PROSITE" id="PS50219">
    <property type="entry name" value="CNH"/>
    <property type="match status" value="1"/>
</dbReference>
<organism evidence="7 8">
    <name type="scientific">Cryptococcus decagattii</name>
    <dbReference type="NCBI Taxonomy" id="1859122"/>
    <lineage>
        <taxon>Eukaryota</taxon>
        <taxon>Fungi</taxon>
        <taxon>Dikarya</taxon>
        <taxon>Basidiomycota</taxon>
        <taxon>Agaricomycotina</taxon>
        <taxon>Tremellomycetes</taxon>
        <taxon>Tremellales</taxon>
        <taxon>Cryptococcaceae</taxon>
        <taxon>Cryptococcus</taxon>
        <taxon>Cryptococcus gattii species complex</taxon>
    </lineage>
</organism>
<evidence type="ECO:0000256" key="3">
    <source>
        <dbReference type="ARBA" id="ARBA00038201"/>
    </source>
</evidence>
<feature type="repeat" description="CHCR" evidence="4">
    <location>
        <begin position="680"/>
        <end position="839"/>
    </location>
</feature>
<evidence type="ECO:0000256" key="2">
    <source>
        <dbReference type="ARBA" id="ARBA00023136"/>
    </source>
</evidence>